<accession>A0A369WHD1</accession>
<keyword evidence="1" id="KW-1133">Transmembrane helix</keyword>
<protein>
    <submittedName>
        <fullName evidence="2">Type II secretion system protein</fullName>
    </submittedName>
</protein>
<keyword evidence="1" id="KW-0472">Membrane</keyword>
<proteinExistence type="predicted"/>
<gene>
    <name evidence="2" type="ORF">DV711_14705</name>
</gene>
<dbReference type="PANTHER" id="PTHR30093">
    <property type="entry name" value="GENERAL SECRETION PATHWAY PROTEIN G"/>
    <property type="match status" value="1"/>
</dbReference>
<keyword evidence="3" id="KW-1185">Reference proteome</keyword>
<comment type="caution">
    <text evidence="2">The sequence shown here is derived from an EMBL/GenBank/DDBJ whole genome shotgun (WGS) entry which is preliminary data.</text>
</comment>
<keyword evidence="1" id="KW-0812">Transmembrane</keyword>
<reference evidence="2 3" key="1">
    <citation type="submission" date="2018-07" db="EMBL/GenBank/DDBJ databases">
        <title>Motiliproteus coralliicola sp. nov., a bacterium isolated from Coral.</title>
        <authorList>
            <person name="Wang G."/>
        </authorList>
    </citation>
    <scope>NUCLEOTIDE SEQUENCE [LARGE SCALE GENOMIC DNA]</scope>
    <source>
        <strain evidence="2 3">C34</strain>
    </source>
</reference>
<name>A0A369WHD1_9GAMM</name>
<evidence type="ECO:0000256" key="1">
    <source>
        <dbReference type="SAM" id="Phobius"/>
    </source>
</evidence>
<dbReference type="AlphaFoldDB" id="A0A369WHD1"/>
<feature type="transmembrane region" description="Helical" evidence="1">
    <location>
        <begin position="7"/>
        <end position="28"/>
    </location>
</feature>
<organism evidence="2 3">
    <name type="scientific">Motiliproteus coralliicola</name>
    <dbReference type="NCBI Taxonomy" id="2283196"/>
    <lineage>
        <taxon>Bacteria</taxon>
        <taxon>Pseudomonadati</taxon>
        <taxon>Pseudomonadota</taxon>
        <taxon>Gammaproteobacteria</taxon>
        <taxon>Oceanospirillales</taxon>
        <taxon>Oceanospirillaceae</taxon>
        <taxon>Motiliproteus</taxon>
    </lineage>
</organism>
<dbReference type="Pfam" id="PF07963">
    <property type="entry name" value="N_methyl"/>
    <property type="match status" value="1"/>
</dbReference>
<evidence type="ECO:0000313" key="3">
    <source>
        <dbReference type="Proteomes" id="UP000253769"/>
    </source>
</evidence>
<sequence>MKAKQSGFTIIELIVVIALLGILSAVALPRFIDVTEDAHTAAVSGAGAGFATGVALIRAQAIAEGVVSGAVDGFGNGTLHVNASGGAMSVGNAAVLDCEDVWTNLLQANAPTVSGADSDYTIGGTSPECIYTYRTPNDNGGQRTITYNSSTREVTVNADGN</sequence>
<dbReference type="RefSeq" id="WP_114696480.1">
    <property type="nucleotide sequence ID" value="NZ_QQOH01000004.1"/>
</dbReference>
<dbReference type="Gene3D" id="3.30.700.10">
    <property type="entry name" value="Glycoprotein, Type 4 Pilin"/>
    <property type="match status" value="1"/>
</dbReference>
<dbReference type="EMBL" id="QQOH01000004">
    <property type="protein sequence ID" value="RDE18865.1"/>
    <property type="molecule type" value="Genomic_DNA"/>
</dbReference>
<evidence type="ECO:0000313" key="2">
    <source>
        <dbReference type="EMBL" id="RDE18865.1"/>
    </source>
</evidence>
<dbReference type="PANTHER" id="PTHR30093:SF46">
    <property type="entry name" value="MSHA MINOR PILIN PROTEIN MSHB"/>
    <property type="match status" value="1"/>
</dbReference>
<dbReference type="OrthoDB" id="5654254at2"/>
<dbReference type="NCBIfam" id="TIGR02532">
    <property type="entry name" value="IV_pilin_GFxxxE"/>
    <property type="match status" value="1"/>
</dbReference>
<dbReference type="InterPro" id="IPR045584">
    <property type="entry name" value="Pilin-like"/>
</dbReference>
<dbReference type="InterPro" id="IPR012902">
    <property type="entry name" value="N_methyl_site"/>
</dbReference>
<dbReference type="SUPFAM" id="SSF54523">
    <property type="entry name" value="Pili subunits"/>
    <property type="match status" value="1"/>
</dbReference>
<dbReference type="Proteomes" id="UP000253769">
    <property type="component" value="Unassembled WGS sequence"/>
</dbReference>